<accession>A0A376DHR0</accession>
<keyword evidence="3 7" id="KW-0547">Nucleotide-binding</keyword>
<evidence type="ECO:0000256" key="5">
    <source>
        <dbReference type="ARBA" id="ARBA00022840"/>
    </source>
</evidence>
<gene>
    <name evidence="7 9" type="primary">glk</name>
    <name evidence="9" type="ORF">NCTC12121_02359</name>
</gene>
<keyword evidence="1 7" id="KW-0963">Cytoplasm</keyword>
<evidence type="ECO:0000313" key="9">
    <source>
        <dbReference type="EMBL" id="STC89853.1"/>
    </source>
</evidence>
<dbReference type="EC" id="2.7.1.2" evidence="7"/>
<dbReference type="GO" id="GO:0004340">
    <property type="term" value="F:glucokinase activity"/>
    <property type="evidence" value="ECO:0007669"/>
    <property type="project" value="UniProtKB-UniRule"/>
</dbReference>
<dbReference type="NCBIfam" id="NF009073">
    <property type="entry name" value="PRK12408.1"/>
    <property type="match status" value="1"/>
</dbReference>
<dbReference type="HAMAP" id="MF_00524">
    <property type="entry name" value="Glucokinase"/>
    <property type="match status" value="1"/>
</dbReference>
<sequence length="390" mass="42065">MRRVVGGARLPDYRDGVSNHVWGRRDGEELPCVESWHTDPQLLWGIDRRGATLCIQHTEKESEGTMNRFALVGDVGGTNARLALCCLESGRLSAVQSYACQQFASLEAVIRTYLQKVEEQVDSACIAIACPVTDDWVAMTNHSWAFSIRALRQALGLARLEVINDFTAVSMAVPVLPAASLIQLGGQAPQAGRPIAIYGAGTGLGVAHLIQADERWISLPGEGGHVDLAAGSEEEDKVLAVLRAELGHVSAERVLSGPGLVNLYRAVVKAGGREPQALTPQMISERALAEQCSDCQHALTLFCVMMGRFGGNLALNMATFGGVYIAGGIVPRFLAFFRTSPFRQAFEEKGRFQGYLSTIPVYLITHDHPGLLGAGAYLRQLLGQRLSPQG</sequence>
<feature type="binding site" evidence="7">
    <location>
        <begin position="73"/>
        <end position="78"/>
    </location>
    <ligand>
        <name>ATP</name>
        <dbReference type="ChEBI" id="CHEBI:30616"/>
    </ligand>
</feature>
<dbReference type="InterPro" id="IPR050201">
    <property type="entry name" value="Bacterial_glucokinase"/>
</dbReference>
<dbReference type="SUPFAM" id="SSF53067">
    <property type="entry name" value="Actin-like ATPase domain"/>
    <property type="match status" value="1"/>
</dbReference>
<evidence type="ECO:0000256" key="2">
    <source>
        <dbReference type="ARBA" id="ARBA00022679"/>
    </source>
</evidence>
<dbReference type="AlphaFoldDB" id="A0A376DHR0"/>
<keyword evidence="6 7" id="KW-0324">Glycolysis</keyword>
<dbReference type="Proteomes" id="UP000255248">
    <property type="component" value="Unassembled WGS sequence"/>
</dbReference>
<evidence type="ECO:0000256" key="6">
    <source>
        <dbReference type="ARBA" id="ARBA00023152"/>
    </source>
</evidence>
<keyword evidence="5 7" id="KW-0067">ATP-binding</keyword>
<evidence type="ECO:0000256" key="8">
    <source>
        <dbReference type="RuleBase" id="RU004046"/>
    </source>
</evidence>
<dbReference type="PANTHER" id="PTHR47690:SF1">
    <property type="entry name" value="GLUCOKINASE"/>
    <property type="match status" value="1"/>
</dbReference>
<dbReference type="Gene3D" id="3.30.420.40">
    <property type="match status" value="1"/>
</dbReference>
<dbReference type="STRING" id="93378.A9798_10955"/>
<dbReference type="NCBIfam" id="TIGR00749">
    <property type="entry name" value="glk"/>
    <property type="match status" value="1"/>
</dbReference>
<dbReference type="InterPro" id="IPR003836">
    <property type="entry name" value="Glucokinase"/>
</dbReference>
<dbReference type="Pfam" id="PF02685">
    <property type="entry name" value="Glucokinase"/>
    <property type="match status" value="1"/>
</dbReference>
<reference evidence="9 10" key="1">
    <citation type="submission" date="2018-06" db="EMBL/GenBank/DDBJ databases">
        <authorList>
            <consortium name="Pathogen Informatics"/>
            <person name="Doyle S."/>
        </authorList>
    </citation>
    <scope>NUCLEOTIDE SEQUENCE [LARGE SCALE GENOMIC DNA]</scope>
    <source>
        <strain evidence="9 10">NCTC12121</strain>
    </source>
</reference>
<dbReference type="NCBIfam" id="NF001416">
    <property type="entry name" value="PRK00292.1-3"/>
    <property type="match status" value="1"/>
</dbReference>
<dbReference type="NCBIfam" id="NF001414">
    <property type="entry name" value="PRK00292.1-1"/>
    <property type="match status" value="1"/>
</dbReference>
<dbReference type="GO" id="GO:0006096">
    <property type="term" value="P:glycolytic process"/>
    <property type="evidence" value="ECO:0007669"/>
    <property type="project" value="UniProtKB-UniRule"/>
</dbReference>
<keyword evidence="2 7" id="KW-0808">Transferase</keyword>
<dbReference type="GO" id="GO:0005524">
    <property type="term" value="F:ATP binding"/>
    <property type="evidence" value="ECO:0007669"/>
    <property type="project" value="UniProtKB-UniRule"/>
</dbReference>
<evidence type="ECO:0000256" key="4">
    <source>
        <dbReference type="ARBA" id="ARBA00022777"/>
    </source>
</evidence>
<evidence type="ECO:0000256" key="1">
    <source>
        <dbReference type="ARBA" id="ARBA00022490"/>
    </source>
</evidence>
<comment type="similarity">
    <text evidence="7 8">Belongs to the bacterial glucokinase family.</text>
</comment>
<evidence type="ECO:0000256" key="3">
    <source>
        <dbReference type="ARBA" id="ARBA00022741"/>
    </source>
</evidence>
<name>A0A376DHR0_9GAMM</name>
<proteinExistence type="inferred from homology"/>
<keyword evidence="4 7" id="KW-0418">Kinase</keyword>
<dbReference type="CDD" id="cd24008">
    <property type="entry name" value="ASKHA_NBD_GLK"/>
    <property type="match status" value="1"/>
</dbReference>
<dbReference type="PANTHER" id="PTHR47690">
    <property type="entry name" value="GLUCOKINASE"/>
    <property type="match status" value="1"/>
</dbReference>
<evidence type="ECO:0000256" key="7">
    <source>
        <dbReference type="HAMAP-Rule" id="MF_00524"/>
    </source>
</evidence>
<comment type="subcellular location">
    <subcellularLocation>
        <location evidence="7">Cytoplasm</location>
    </subcellularLocation>
</comment>
<dbReference type="GO" id="GO:0005829">
    <property type="term" value="C:cytosol"/>
    <property type="evidence" value="ECO:0007669"/>
    <property type="project" value="TreeGrafter"/>
</dbReference>
<dbReference type="EMBL" id="UFXZ01000001">
    <property type="protein sequence ID" value="STC89853.1"/>
    <property type="molecule type" value="Genomic_DNA"/>
</dbReference>
<evidence type="ECO:0000313" key="10">
    <source>
        <dbReference type="Proteomes" id="UP000255248"/>
    </source>
</evidence>
<organism evidence="9 10">
    <name type="scientific">Edwardsiella hoshinae</name>
    <dbReference type="NCBI Taxonomy" id="93378"/>
    <lineage>
        <taxon>Bacteria</taxon>
        <taxon>Pseudomonadati</taxon>
        <taxon>Pseudomonadota</taxon>
        <taxon>Gammaproteobacteria</taxon>
        <taxon>Enterobacterales</taxon>
        <taxon>Hafniaceae</taxon>
        <taxon>Edwardsiella</taxon>
    </lineage>
</organism>
<dbReference type="GO" id="GO:0005536">
    <property type="term" value="F:D-glucose binding"/>
    <property type="evidence" value="ECO:0007669"/>
    <property type="project" value="InterPro"/>
</dbReference>
<dbReference type="Gene3D" id="3.40.367.20">
    <property type="match status" value="1"/>
</dbReference>
<protein>
    <recommendedName>
        <fullName evidence="7">Glucokinase</fullName>
        <ecNumber evidence="7">2.7.1.2</ecNumber>
    </recommendedName>
    <alternativeName>
        <fullName evidence="7">Glucose kinase</fullName>
    </alternativeName>
</protein>
<dbReference type="FunFam" id="3.40.367.20:FF:000002">
    <property type="entry name" value="Glucokinase"/>
    <property type="match status" value="1"/>
</dbReference>
<dbReference type="InterPro" id="IPR043129">
    <property type="entry name" value="ATPase_NBD"/>
</dbReference>
<comment type="catalytic activity">
    <reaction evidence="7">
        <text>D-glucose + ATP = D-glucose 6-phosphate + ADP + H(+)</text>
        <dbReference type="Rhea" id="RHEA:17825"/>
        <dbReference type="ChEBI" id="CHEBI:4167"/>
        <dbReference type="ChEBI" id="CHEBI:15378"/>
        <dbReference type="ChEBI" id="CHEBI:30616"/>
        <dbReference type="ChEBI" id="CHEBI:61548"/>
        <dbReference type="ChEBI" id="CHEBI:456216"/>
        <dbReference type="EC" id="2.7.1.2"/>
    </reaction>
</comment>